<reference evidence="1" key="1">
    <citation type="submission" date="2022-07" db="EMBL/GenBank/DDBJ databases">
        <title>Phylogenomic reconstructions and comparative analyses of Kickxellomycotina fungi.</title>
        <authorList>
            <person name="Reynolds N.K."/>
            <person name="Stajich J.E."/>
            <person name="Barry K."/>
            <person name="Grigoriev I.V."/>
            <person name="Crous P."/>
            <person name="Smith M.E."/>
        </authorList>
    </citation>
    <scope>NUCLEOTIDE SEQUENCE</scope>
    <source>
        <strain evidence="1">CBS 190363</strain>
    </source>
</reference>
<comment type="caution">
    <text evidence="1">The sequence shown here is derived from an EMBL/GenBank/DDBJ whole genome shotgun (WGS) entry which is preliminary data.</text>
</comment>
<accession>A0ACC1LYD6</accession>
<organism evidence="1 2">
    <name type="scientific">Coemansia aciculifera</name>
    <dbReference type="NCBI Taxonomy" id="417176"/>
    <lineage>
        <taxon>Eukaryota</taxon>
        <taxon>Fungi</taxon>
        <taxon>Fungi incertae sedis</taxon>
        <taxon>Zoopagomycota</taxon>
        <taxon>Kickxellomycotina</taxon>
        <taxon>Kickxellomycetes</taxon>
        <taxon>Kickxellales</taxon>
        <taxon>Kickxellaceae</taxon>
        <taxon>Coemansia</taxon>
    </lineage>
</organism>
<proteinExistence type="predicted"/>
<gene>
    <name evidence="1" type="ORF">IWW38_004845</name>
</gene>
<feature type="non-terminal residue" evidence="1">
    <location>
        <position position="407"/>
    </location>
</feature>
<name>A0ACC1LYD6_9FUNG</name>
<protein>
    <submittedName>
        <fullName evidence="1">Uncharacterized protein</fullName>
    </submittedName>
</protein>
<evidence type="ECO:0000313" key="1">
    <source>
        <dbReference type="EMBL" id="KAJ2889023.1"/>
    </source>
</evidence>
<sequence>MSTQTGKPARRYKLRVNFVGVDAYDNDGGVLPFRKLIYFANANDRVGDVRLGITALFSKLYPEDGQNHVILLRDSRMCDVSDEFLVSDVFDESTDVYAAMPGLTIPIQSFSSMTPNDSMLSPNDSTIGDYHVLSPVTRRRRYTLTSLQTAEVPPSPTQNDSASARSPPNRQGKTHLSPSLEYIPVQLPSQSSARDMAALLQQLPPLPPTGVESPSPANAAGQHVSAGTTATSTPVTTAATILAAAVADDACATTTATPDGSLVRPDTPAHTQAASIDLISSENESHDADSSDMDVDKATTANPAKTTPMDEQPIPPEEVLTAGTPTTETALKTTNDEHVESAAIAMAAMQAPSAKSETETETEASSSNSSDEANESDSDEEEDEASESDSDKEEDKDVAAQLKVARD</sequence>
<evidence type="ECO:0000313" key="2">
    <source>
        <dbReference type="Proteomes" id="UP001139981"/>
    </source>
</evidence>
<keyword evidence="2" id="KW-1185">Reference proteome</keyword>
<dbReference type="EMBL" id="JANBVB010001950">
    <property type="protein sequence ID" value="KAJ2889023.1"/>
    <property type="molecule type" value="Genomic_DNA"/>
</dbReference>
<dbReference type="Proteomes" id="UP001139981">
    <property type="component" value="Unassembled WGS sequence"/>
</dbReference>